<evidence type="ECO:0000259" key="2">
    <source>
        <dbReference type="Pfam" id="PF20152"/>
    </source>
</evidence>
<name>W4JYY3_HETIT</name>
<gene>
    <name evidence="3" type="ORF">HETIRDRAFT_325003</name>
</gene>
<reference evidence="3 4" key="1">
    <citation type="journal article" date="2012" name="New Phytol.">
        <title>Insight into trade-off between wood decay and parasitism from the genome of a fungal forest pathogen.</title>
        <authorList>
            <person name="Olson A."/>
            <person name="Aerts A."/>
            <person name="Asiegbu F."/>
            <person name="Belbahri L."/>
            <person name="Bouzid O."/>
            <person name="Broberg A."/>
            <person name="Canback B."/>
            <person name="Coutinho P.M."/>
            <person name="Cullen D."/>
            <person name="Dalman K."/>
            <person name="Deflorio G."/>
            <person name="van Diepen L.T."/>
            <person name="Dunand C."/>
            <person name="Duplessis S."/>
            <person name="Durling M."/>
            <person name="Gonthier P."/>
            <person name="Grimwood J."/>
            <person name="Fossdal C.G."/>
            <person name="Hansson D."/>
            <person name="Henrissat B."/>
            <person name="Hietala A."/>
            <person name="Himmelstrand K."/>
            <person name="Hoffmeister D."/>
            <person name="Hogberg N."/>
            <person name="James T.Y."/>
            <person name="Karlsson M."/>
            <person name="Kohler A."/>
            <person name="Kues U."/>
            <person name="Lee Y.H."/>
            <person name="Lin Y.C."/>
            <person name="Lind M."/>
            <person name="Lindquist E."/>
            <person name="Lombard V."/>
            <person name="Lucas S."/>
            <person name="Lunden K."/>
            <person name="Morin E."/>
            <person name="Murat C."/>
            <person name="Park J."/>
            <person name="Raffaello T."/>
            <person name="Rouze P."/>
            <person name="Salamov A."/>
            <person name="Schmutz J."/>
            <person name="Solheim H."/>
            <person name="Stahlberg J."/>
            <person name="Velez H."/>
            <person name="de Vries R.P."/>
            <person name="Wiebenga A."/>
            <person name="Woodward S."/>
            <person name="Yakovlev I."/>
            <person name="Garbelotto M."/>
            <person name="Martin F."/>
            <person name="Grigoriev I.V."/>
            <person name="Stenlid J."/>
        </authorList>
    </citation>
    <scope>NUCLEOTIDE SEQUENCE [LARGE SCALE GENOMIC DNA]</scope>
    <source>
        <strain evidence="3 4">TC 32-1</strain>
    </source>
</reference>
<keyword evidence="1" id="KW-0472">Membrane</keyword>
<keyword evidence="1" id="KW-0812">Transmembrane</keyword>
<dbReference type="EMBL" id="KI925462">
    <property type="protein sequence ID" value="ETW78091.1"/>
    <property type="molecule type" value="Genomic_DNA"/>
</dbReference>
<dbReference type="HOGENOM" id="CLU_1886029_0_0_1"/>
<dbReference type="InParanoid" id="W4JYY3"/>
<sequence length="135" mass="15201">MCYMFKTRQTGMDRTDSMLYRLIVFAASRGLIMSCIRVVLTGDIRQFFVYNDKLYWAVFHFMLGKLCSNSVLASLNIRDFMRGDDSSNYSGSNSIALSPAFALRSGFGFRKVTACFVLCCNAPIRTDTHLVASLT</sequence>
<feature type="transmembrane region" description="Helical" evidence="1">
    <location>
        <begin position="54"/>
        <end position="75"/>
    </location>
</feature>
<accession>W4JYY3</accession>
<keyword evidence="4" id="KW-1185">Reference proteome</keyword>
<dbReference type="RefSeq" id="XP_009550093.1">
    <property type="nucleotide sequence ID" value="XM_009551798.1"/>
</dbReference>
<feature type="domain" description="DUF6534" evidence="2">
    <location>
        <begin position="1"/>
        <end position="79"/>
    </location>
</feature>
<evidence type="ECO:0000313" key="3">
    <source>
        <dbReference type="EMBL" id="ETW78091.1"/>
    </source>
</evidence>
<protein>
    <recommendedName>
        <fullName evidence="2">DUF6534 domain-containing protein</fullName>
    </recommendedName>
</protein>
<dbReference type="Pfam" id="PF20152">
    <property type="entry name" value="DUF6534"/>
    <property type="match status" value="1"/>
</dbReference>
<dbReference type="AlphaFoldDB" id="W4JYY3"/>
<evidence type="ECO:0000313" key="4">
    <source>
        <dbReference type="Proteomes" id="UP000030671"/>
    </source>
</evidence>
<proteinExistence type="predicted"/>
<dbReference type="InterPro" id="IPR045339">
    <property type="entry name" value="DUF6534"/>
</dbReference>
<organism evidence="3 4">
    <name type="scientific">Heterobasidion irregulare (strain TC 32-1)</name>
    <dbReference type="NCBI Taxonomy" id="747525"/>
    <lineage>
        <taxon>Eukaryota</taxon>
        <taxon>Fungi</taxon>
        <taxon>Dikarya</taxon>
        <taxon>Basidiomycota</taxon>
        <taxon>Agaricomycotina</taxon>
        <taxon>Agaricomycetes</taxon>
        <taxon>Russulales</taxon>
        <taxon>Bondarzewiaceae</taxon>
        <taxon>Heterobasidion</taxon>
        <taxon>Heterobasidion annosum species complex</taxon>
    </lineage>
</organism>
<dbReference type="Proteomes" id="UP000030671">
    <property type="component" value="Unassembled WGS sequence"/>
</dbReference>
<feature type="transmembrane region" description="Helical" evidence="1">
    <location>
        <begin position="20"/>
        <end position="42"/>
    </location>
</feature>
<dbReference type="GeneID" id="20671099"/>
<dbReference type="OrthoDB" id="2792702at2759"/>
<keyword evidence="1" id="KW-1133">Transmembrane helix</keyword>
<dbReference type="KEGG" id="hir:HETIRDRAFT_325003"/>
<evidence type="ECO:0000256" key="1">
    <source>
        <dbReference type="SAM" id="Phobius"/>
    </source>
</evidence>